<dbReference type="InterPro" id="IPR013324">
    <property type="entry name" value="RNA_pol_sigma_r3/r4-like"/>
</dbReference>
<dbReference type="EMBL" id="CP013926">
    <property type="protein sequence ID" value="AMJ75186.1"/>
    <property type="molecule type" value="Genomic_DNA"/>
</dbReference>
<protein>
    <submittedName>
        <fullName evidence="3">ECF-type sigma factor</fullName>
    </submittedName>
</protein>
<evidence type="ECO:0000259" key="1">
    <source>
        <dbReference type="Pfam" id="PF07638"/>
    </source>
</evidence>
<dbReference type="InterPro" id="IPR053812">
    <property type="entry name" value="HTH_Sigma70_ECF-like"/>
</dbReference>
<dbReference type="SUPFAM" id="SSF88659">
    <property type="entry name" value="Sigma3 and sigma4 domains of RNA polymerase sigma factors"/>
    <property type="match status" value="1"/>
</dbReference>
<dbReference type="RefSeq" id="WP_057790400.1">
    <property type="nucleotide sequence ID" value="NZ_CP013926.1"/>
</dbReference>
<sequence length="198" mass="22457">MEDVHLRDTSGEFTEVLNAWVINNDLKSANQLRSIVYYHLKGMVKKQISKKAGSDNALSLLDKLPNTTSLLHDVIIKLTAPDEIFENRQQFYASLAVFVRWMLQDEIKKRSAKKRTNDLEDMLQITDASIDSGLYLSFDNALSSLENVSKRCYQIALLHYYLGQNVGEITSQLNLSESTVYNELSAAKAYLRVQCEAA</sequence>
<evidence type="ECO:0000313" key="5">
    <source>
        <dbReference type="Proteomes" id="UP001170717"/>
    </source>
</evidence>
<organism evidence="3 5">
    <name type="scientific">Alteromonas stellipolaris</name>
    <dbReference type="NCBI Taxonomy" id="233316"/>
    <lineage>
        <taxon>Bacteria</taxon>
        <taxon>Pseudomonadati</taxon>
        <taxon>Pseudomonadota</taxon>
        <taxon>Gammaproteobacteria</taxon>
        <taxon>Alteromonadales</taxon>
        <taxon>Alteromonadaceae</taxon>
        <taxon>Alteromonas/Salinimonas group</taxon>
        <taxon>Alteromonas</taxon>
    </lineage>
</organism>
<name>A0AAW7Z091_9ALTE</name>
<proteinExistence type="predicted"/>
<dbReference type="KEGG" id="asq:AVL57_15180"/>
<reference evidence="3" key="2">
    <citation type="submission" date="2023-07" db="EMBL/GenBank/DDBJ databases">
        <title>Genome content predicts the carbon catabolic preferences of heterotrophic bacteria.</title>
        <authorList>
            <person name="Gralka M."/>
        </authorList>
    </citation>
    <scope>NUCLEOTIDE SEQUENCE</scope>
    <source>
        <strain evidence="3">F2M12</strain>
    </source>
</reference>
<feature type="domain" description="RNA polymerase sigma-70 ECF-like HTH" evidence="1">
    <location>
        <begin position="12"/>
        <end position="195"/>
    </location>
</feature>
<dbReference type="Proteomes" id="UP001170717">
    <property type="component" value="Unassembled WGS sequence"/>
</dbReference>
<dbReference type="AlphaFoldDB" id="A0AAW7Z091"/>
<dbReference type="InterPro" id="IPR036388">
    <property type="entry name" value="WH-like_DNA-bd_sf"/>
</dbReference>
<dbReference type="Gene3D" id="1.10.10.10">
    <property type="entry name" value="Winged helix-like DNA-binding domain superfamily/Winged helix DNA-binding domain"/>
    <property type="match status" value="1"/>
</dbReference>
<keyword evidence="4" id="KW-1185">Reference proteome</keyword>
<evidence type="ECO:0000313" key="3">
    <source>
        <dbReference type="EMBL" id="MDO6577881.1"/>
    </source>
</evidence>
<evidence type="ECO:0000313" key="2">
    <source>
        <dbReference type="EMBL" id="AMJ75186.1"/>
    </source>
</evidence>
<gene>
    <name evidence="2" type="ORF">AVL57_15180</name>
    <name evidence="3" type="ORF">Q4527_10785</name>
</gene>
<dbReference type="Proteomes" id="UP000056750">
    <property type="component" value="Chromosome"/>
</dbReference>
<evidence type="ECO:0000313" key="4">
    <source>
        <dbReference type="Proteomes" id="UP000056750"/>
    </source>
</evidence>
<reference evidence="2 4" key="1">
    <citation type="submission" date="2015-12" db="EMBL/GenBank/DDBJ databases">
        <title>Intraspecies pangenome expansion in the marine bacterium Alteromonas.</title>
        <authorList>
            <person name="Lopez-Perez M."/>
            <person name="Rodriguez-Valera F."/>
        </authorList>
    </citation>
    <scope>NUCLEOTIDE SEQUENCE [LARGE SCALE GENOMIC DNA]</scope>
    <source>
        <strain evidence="2 4">LMG 21861</strain>
    </source>
</reference>
<dbReference type="EMBL" id="JAUOQI010000006">
    <property type="protein sequence ID" value="MDO6577881.1"/>
    <property type="molecule type" value="Genomic_DNA"/>
</dbReference>
<accession>A0AAW7Z091</accession>
<dbReference type="Pfam" id="PF07638">
    <property type="entry name" value="Sigma70_ECF"/>
    <property type="match status" value="1"/>
</dbReference>
<dbReference type="GeneID" id="83259075"/>